<keyword evidence="4" id="KW-1185">Reference proteome</keyword>
<evidence type="ECO:0000313" key="3">
    <source>
        <dbReference type="EMBL" id="EYC23625.1"/>
    </source>
</evidence>
<organism evidence="3 4">
    <name type="scientific">Ancylostoma ceylanicum</name>
    <dbReference type="NCBI Taxonomy" id="53326"/>
    <lineage>
        <taxon>Eukaryota</taxon>
        <taxon>Metazoa</taxon>
        <taxon>Ecdysozoa</taxon>
        <taxon>Nematoda</taxon>
        <taxon>Chromadorea</taxon>
        <taxon>Rhabditida</taxon>
        <taxon>Rhabditina</taxon>
        <taxon>Rhabditomorpha</taxon>
        <taxon>Strongyloidea</taxon>
        <taxon>Ancylostomatidae</taxon>
        <taxon>Ancylostomatinae</taxon>
        <taxon>Ancylostoma</taxon>
    </lineage>
</organism>
<proteinExistence type="predicted"/>
<gene>
    <name evidence="3" type="primary">Acey_s0015.g2752</name>
    <name evidence="3" type="synonym">Acey-lon-2</name>
    <name evidence="3" type="ORF">Y032_0015g2752</name>
</gene>
<comment type="caution">
    <text evidence="3">The sequence shown here is derived from an EMBL/GenBank/DDBJ whole genome shotgun (WGS) entry which is preliminary data.</text>
</comment>
<accession>A0A016V879</accession>
<dbReference type="AlphaFoldDB" id="A0A016V879"/>
<keyword evidence="2" id="KW-0732">Signal</keyword>
<dbReference type="EMBL" id="JARK01001351">
    <property type="protein sequence ID" value="EYC23625.1"/>
    <property type="molecule type" value="Genomic_DNA"/>
</dbReference>
<sequence>MPRIGTFALMLLFSYCRLQLADEFSIGTKDVRPRPKETWLESSGHPYDTDDEDFITGSGSGLPAEEMHDDATVYTIAPVLTSPATSASMPPVHIEDTTRSSLQSLSWTAVVGTLLTAILLFV</sequence>
<evidence type="ECO:0000313" key="4">
    <source>
        <dbReference type="Proteomes" id="UP000024635"/>
    </source>
</evidence>
<feature type="chain" id="PRO_5001489779" evidence="2">
    <location>
        <begin position="22"/>
        <end position="122"/>
    </location>
</feature>
<dbReference type="OrthoDB" id="5803439at2759"/>
<reference evidence="4" key="1">
    <citation type="journal article" date="2015" name="Nat. Genet.">
        <title>The genome and transcriptome of the zoonotic hookworm Ancylostoma ceylanicum identify infection-specific gene families.</title>
        <authorList>
            <person name="Schwarz E.M."/>
            <person name="Hu Y."/>
            <person name="Antoshechkin I."/>
            <person name="Miller M.M."/>
            <person name="Sternberg P.W."/>
            <person name="Aroian R.V."/>
        </authorList>
    </citation>
    <scope>NUCLEOTIDE SEQUENCE</scope>
    <source>
        <strain evidence="4">HY135</strain>
    </source>
</reference>
<evidence type="ECO:0000256" key="2">
    <source>
        <dbReference type="SAM" id="SignalP"/>
    </source>
</evidence>
<dbReference type="Proteomes" id="UP000024635">
    <property type="component" value="Unassembled WGS sequence"/>
</dbReference>
<protein>
    <submittedName>
        <fullName evidence="3">Uncharacterized protein</fullName>
    </submittedName>
</protein>
<name>A0A016V879_9BILA</name>
<evidence type="ECO:0000256" key="1">
    <source>
        <dbReference type="SAM" id="MobiDB-lite"/>
    </source>
</evidence>
<feature type="signal peptide" evidence="2">
    <location>
        <begin position="1"/>
        <end position="21"/>
    </location>
</feature>
<feature type="region of interest" description="Disordered" evidence="1">
    <location>
        <begin position="36"/>
        <end position="62"/>
    </location>
</feature>